<evidence type="ECO:0000256" key="1">
    <source>
        <dbReference type="SAM" id="Phobius"/>
    </source>
</evidence>
<sequence>MVIHVHSGSKALSVVGWVVFGAGTVTTLTGFALLLGRRLVFQPGDRDDDMAGAMAVGVGATAAIGGLALVLMNRRTTISQDIFPRAPDDRPSSPGTPSLWPQCARWTFPLIGGYF</sequence>
<keyword evidence="1" id="KW-0812">Transmembrane</keyword>
<proteinExistence type="predicted"/>
<feature type="transmembrane region" description="Helical" evidence="1">
    <location>
        <begin position="12"/>
        <end position="35"/>
    </location>
</feature>
<keyword evidence="1" id="KW-1133">Transmembrane helix</keyword>
<dbReference type="Proteomes" id="UP001379533">
    <property type="component" value="Chromosome"/>
</dbReference>
<keyword evidence="3" id="KW-1185">Reference proteome</keyword>
<reference evidence="2 3" key="1">
    <citation type="submission" date="2021-12" db="EMBL/GenBank/DDBJ databases">
        <title>Discovery of the Pendulisporaceae a myxobacterial family with distinct sporulation behavior and unique specialized metabolism.</title>
        <authorList>
            <person name="Garcia R."/>
            <person name="Popoff A."/>
            <person name="Bader C.D."/>
            <person name="Loehr J."/>
            <person name="Walesch S."/>
            <person name="Walt C."/>
            <person name="Boldt J."/>
            <person name="Bunk B."/>
            <person name="Haeckl F.J.F.P.J."/>
            <person name="Gunesch A.P."/>
            <person name="Birkelbach J."/>
            <person name="Nuebel U."/>
            <person name="Pietschmann T."/>
            <person name="Bach T."/>
            <person name="Mueller R."/>
        </authorList>
    </citation>
    <scope>NUCLEOTIDE SEQUENCE [LARGE SCALE GENOMIC DNA]</scope>
    <source>
        <strain evidence="2 3">MSr12523</strain>
    </source>
</reference>
<keyword evidence="1" id="KW-0472">Membrane</keyword>
<evidence type="ECO:0000313" key="2">
    <source>
        <dbReference type="EMBL" id="WXA92569.1"/>
    </source>
</evidence>
<gene>
    <name evidence="2" type="ORF">LZC95_39745</name>
</gene>
<feature type="transmembrane region" description="Helical" evidence="1">
    <location>
        <begin position="50"/>
        <end position="72"/>
    </location>
</feature>
<accession>A0ABZ2K3A4</accession>
<name>A0ABZ2K3A4_9BACT</name>
<dbReference type="RefSeq" id="WP_394843173.1">
    <property type="nucleotide sequence ID" value="NZ_CP089982.1"/>
</dbReference>
<dbReference type="EMBL" id="CP089982">
    <property type="protein sequence ID" value="WXA92569.1"/>
    <property type="molecule type" value="Genomic_DNA"/>
</dbReference>
<evidence type="ECO:0000313" key="3">
    <source>
        <dbReference type="Proteomes" id="UP001379533"/>
    </source>
</evidence>
<organism evidence="2 3">
    <name type="scientific">Pendulispora brunnea</name>
    <dbReference type="NCBI Taxonomy" id="2905690"/>
    <lineage>
        <taxon>Bacteria</taxon>
        <taxon>Pseudomonadati</taxon>
        <taxon>Myxococcota</taxon>
        <taxon>Myxococcia</taxon>
        <taxon>Myxococcales</taxon>
        <taxon>Sorangiineae</taxon>
        <taxon>Pendulisporaceae</taxon>
        <taxon>Pendulispora</taxon>
    </lineage>
</organism>
<protein>
    <submittedName>
        <fullName evidence="2">Uncharacterized protein</fullName>
    </submittedName>
</protein>